<dbReference type="Proteomes" id="UP000185936">
    <property type="component" value="Unassembled WGS sequence"/>
</dbReference>
<dbReference type="RefSeq" id="WP_076608531.1">
    <property type="nucleotide sequence ID" value="NZ_FTNR01000004.1"/>
</dbReference>
<dbReference type="PANTHER" id="PTHR35864">
    <property type="entry name" value="ZINC METALLOPROTEASE MJ0611-RELATED"/>
    <property type="match status" value="1"/>
</dbReference>
<keyword evidence="1" id="KW-0812">Transmembrane</keyword>
<keyword evidence="2" id="KW-0645">Protease</keyword>
<organism evidence="2 3">
    <name type="scientific">Natronorubrum thiooxidans</name>
    <dbReference type="NCBI Taxonomy" id="308853"/>
    <lineage>
        <taxon>Archaea</taxon>
        <taxon>Methanobacteriati</taxon>
        <taxon>Methanobacteriota</taxon>
        <taxon>Stenosarchaea group</taxon>
        <taxon>Halobacteria</taxon>
        <taxon>Halobacteriales</taxon>
        <taxon>Natrialbaceae</taxon>
        <taxon>Natronorubrum</taxon>
    </lineage>
</organism>
<feature type="transmembrane region" description="Helical" evidence="1">
    <location>
        <begin position="126"/>
        <end position="147"/>
    </location>
</feature>
<evidence type="ECO:0000256" key="1">
    <source>
        <dbReference type="SAM" id="Phobius"/>
    </source>
</evidence>
<sequence>MSTRTRQRSSAELSFSDKELFDLALAWITLSVAFALLLAPIHVGGATIGTFVLMVGLSFVTVGVAFLLHELAHKVVAVEYGQLAEFRADYQMLFLAIMSALVGFLFAAPGAVYHRGRITERENGHIAIAGPVTNILLALLFLPLLLFSGLPGIAGFLGVIGHMGVLINLFLAAFNMIPFGPLDGKSVLGWSKPAFGAVFGIGLGLLAGFIWIFGIWPW</sequence>
<dbReference type="GO" id="GO:0006508">
    <property type="term" value="P:proteolysis"/>
    <property type="evidence" value="ECO:0007669"/>
    <property type="project" value="UniProtKB-KW"/>
</dbReference>
<reference evidence="3" key="1">
    <citation type="submission" date="2017-01" db="EMBL/GenBank/DDBJ databases">
        <authorList>
            <person name="Varghese N."/>
            <person name="Submissions S."/>
        </authorList>
    </citation>
    <scope>NUCLEOTIDE SEQUENCE [LARGE SCALE GENOMIC DNA]</scope>
    <source>
        <strain evidence="3">type strain: HArc-</strain>
    </source>
</reference>
<dbReference type="AlphaFoldDB" id="A0A1N7EHI4"/>
<keyword evidence="1" id="KW-0472">Membrane</keyword>
<feature type="transmembrane region" description="Helical" evidence="1">
    <location>
        <begin position="20"/>
        <end position="39"/>
    </location>
</feature>
<dbReference type="PANTHER" id="PTHR35864:SF1">
    <property type="entry name" value="ZINC METALLOPROTEASE YWHC-RELATED"/>
    <property type="match status" value="1"/>
</dbReference>
<proteinExistence type="predicted"/>
<keyword evidence="3" id="KW-1185">Reference proteome</keyword>
<keyword evidence="2" id="KW-0378">Hydrolase</keyword>
<dbReference type="InterPro" id="IPR052348">
    <property type="entry name" value="Metallopeptidase_M50B"/>
</dbReference>
<protein>
    <submittedName>
        <fullName evidence="2">Zn-dependent protease (Includes SpoIVFB)</fullName>
    </submittedName>
</protein>
<dbReference type="EMBL" id="FTNR01000004">
    <property type="protein sequence ID" value="SIR87551.1"/>
    <property type="molecule type" value="Genomic_DNA"/>
</dbReference>
<gene>
    <name evidence="2" type="ORF">SAMN05421752_104112</name>
</gene>
<dbReference type="OrthoDB" id="86131at2157"/>
<keyword evidence="1" id="KW-1133">Transmembrane helix</keyword>
<feature type="transmembrane region" description="Helical" evidence="1">
    <location>
        <begin position="194"/>
        <end position="216"/>
    </location>
</feature>
<name>A0A1N7EHI4_9EURY</name>
<dbReference type="GO" id="GO:0008233">
    <property type="term" value="F:peptidase activity"/>
    <property type="evidence" value="ECO:0007669"/>
    <property type="project" value="UniProtKB-KW"/>
</dbReference>
<feature type="transmembrane region" description="Helical" evidence="1">
    <location>
        <begin position="92"/>
        <end position="114"/>
    </location>
</feature>
<feature type="transmembrane region" description="Helical" evidence="1">
    <location>
        <begin position="153"/>
        <end position="174"/>
    </location>
</feature>
<feature type="transmembrane region" description="Helical" evidence="1">
    <location>
        <begin position="51"/>
        <end position="72"/>
    </location>
</feature>
<dbReference type="STRING" id="308853.SAMN05421752_104112"/>
<accession>A0A1N7EHI4</accession>
<evidence type="ECO:0000313" key="3">
    <source>
        <dbReference type="Proteomes" id="UP000185936"/>
    </source>
</evidence>
<evidence type="ECO:0000313" key="2">
    <source>
        <dbReference type="EMBL" id="SIR87551.1"/>
    </source>
</evidence>